<accession>A0ABS6G3B2</accession>
<evidence type="ECO:0000313" key="2">
    <source>
        <dbReference type="EMBL" id="MBU5676859.1"/>
    </source>
</evidence>
<sequence>MNQIKNMLLGMAIILVPILIHLHLEARLITDFIAIIGIILVLHGYFSEDNNDQAK</sequence>
<keyword evidence="1" id="KW-1133">Transmembrane helix</keyword>
<protein>
    <submittedName>
        <fullName evidence="2">Uncharacterized protein</fullName>
    </submittedName>
</protein>
<keyword evidence="1" id="KW-0812">Transmembrane</keyword>
<reference evidence="2 3" key="1">
    <citation type="submission" date="2021-06" db="EMBL/GenBank/DDBJ databases">
        <authorList>
            <person name="Sun Q."/>
            <person name="Li D."/>
        </authorList>
    </citation>
    <scope>NUCLEOTIDE SEQUENCE [LARGE SCALE GENOMIC DNA]</scope>
    <source>
        <strain evidence="2 3">MSJ-5</strain>
    </source>
</reference>
<organism evidence="2 3">
    <name type="scientific">Alkaliphilus flagellatus</name>
    <dbReference type="NCBI Taxonomy" id="2841507"/>
    <lineage>
        <taxon>Bacteria</taxon>
        <taxon>Bacillati</taxon>
        <taxon>Bacillota</taxon>
        <taxon>Clostridia</taxon>
        <taxon>Peptostreptococcales</taxon>
        <taxon>Natronincolaceae</taxon>
        <taxon>Alkaliphilus</taxon>
    </lineage>
</organism>
<keyword evidence="1" id="KW-0472">Membrane</keyword>
<keyword evidence="3" id="KW-1185">Reference proteome</keyword>
<name>A0ABS6G3B2_9FIRM</name>
<dbReference type="EMBL" id="JAHLQK010000004">
    <property type="protein sequence ID" value="MBU5676859.1"/>
    <property type="molecule type" value="Genomic_DNA"/>
</dbReference>
<evidence type="ECO:0000256" key="1">
    <source>
        <dbReference type="SAM" id="Phobius"/>
    </source>
</evidence>
<dbReference type="Proteomes" id="UP000779508">
    <property type="component" value="Unassembled WGS sequence"/>
</dbReference>
<gene>
    <name evidence="2" type="ORF">KQI88_10555</name>
</gene>
<comment type="caution">
    <text evidence="2">The sequence shown here is derived from an EMBL/GenBank/DDBJ whole genome shotgun (WGS) entry which is preliminary data.</text>
</comment>
<evidence type="ECO:0000313" key="3">
    <source>
        <dbReference type="Proteomes" id="UP000779508"/>
    </source>
</evidence>
<proteinExistence type="predicted"/>
<feature type="transmembrane region" description="Helical" evidence="1">
    <location>
        <begin position="29"/>
        <end position="46"/>
    </location>
</feature>
<feature type="transmembrane region" description="Helical" evidence="1">
    <location>
        <begin position="7"/>
        <end position="23"/>
    </location>
</feature>
<dbReference type="RefSeq" id="WP_216417147.1">
    <property type="nucleotide sequence ID" value="NZ_JAHLQK010000004.1"/>
</dbReference>